<dbReference type="Pfam" id="PF00563">
    <property type="entry name" value="EAL"/>
    <property type="match status" value="1"/>
</dbReference>
<evidence type="ECO:0000313" key="5">
    <source>
        <dbReference type="Proteomes" id="UP000077752"/>
    </source>
</evidence>
<evidence type="ECO:0000259" key="2">
    <source>
        <dbReference type="PROSITE" id="PS50110"/>
    </source>
</evidence>
<evidence type="ECO:0000313" key="4">
    <source>
        <dbReference type="EMBL" id="OAI84723.1"/>
    </source>
</evidence>
<comment type="caution">
    <text evidence="4">The sequence shown here is derived from an EMBL/GenBank/DDBJ whole genome shotgun (WGS) entry which is preliminary data.</text>
</comment>
<dbReference type="PANTHER" id="PTHR33121:SF70">
    <property type="entry name" value="SIGNALING PROTEIN YKOW"/>
    <property type="match status" value="1"/>
</dbReference>
<dbReference type="PANTHER" id="PTHR33121">
    <property type="entry name" value="CYCLIC DI-GMP PHOSPHODIESTERASE PDEF"/>
    <property type="match status" value="1"/>
</dbReference>
<sequence length="390" mass="42829">MILENQSFQRAIAVKILGQLGCREIFEACGGSEALALLDRIGRVDLVVCDVRMEGMDGLEFIHRAAQAALIGGVIVSSGLHPEVRRAMAQLVNGLGLAFLGDVGKPLQLGSMRQALDLGRQPVVLSLPAPQPAARISEADIRRGLSYKEFVACYLPRCDLGNGEIRGVDVIAQWQHPNLGTLAQNRFLPMVEHCGLLDDLLVVLLEQGLELQRALMSRGQVLRMCFALHLKQLDNRSLTRRIKSLMQFQRSMGQGIGFELVFDGPAEPSMIHLEGLVRLRLLGCALVLGEFGTRAGSLQRLCQLPFNEIRTSARFMHELENHPRHRAVLRAALNMASRLGLGITVTGVESAEQHLLLMEMGCLQGQGRYFAPLLTEDGLLRRLGDGPRNG</sequence>
<dbReference type="EMBL" id="LUCV01000049">
    <property type="protein sequence ID" value="OAI84723.1"/>
    <property type="molecule type" value="Genomic_DNA"/>
</dbReference>
<dbReference type="GO" id="GO:0000160">
    <property type="term" value="P:phosphorelay signal transduction system"/>
    <property type="evidence" value="ECO:0007669"/>
    <property type="project" value="InterPro"/>
</dbReference>
<accession>A0A177SAL6</accession>
<dbReference type="Gene3D" id="3.20.20.450">
    <property type="entry name" value="EAL domain"/>
    <property type="match status" value="1"/>
</dbReference>
<dbReference type="PROSITE" id="PS50110">
    <property type="entry name" value="RESPONSE_REGULATORY"/>
    <property type="match status" value="1"/>
</dbReference>
<dbReference type="AlphaFoldDB" id="A0A177SAL6"/>
<protein>
    <recommendedName>
        <fullName evidence="6">EAL domain-containing protein</fullName>
    </recommendedName>
</protein>
<evidence type="ECO:0008006" key="6">
    <source>
        <dbReference type="Google" id="ProtNLM"/>
    </source>
</evidence>
<dbReference type="PROSITE" id="PS50883">
    <property type="entry name" value="EAL"/>
    <property type="match status" value="1"/>
</dbReference>
<reference evidence="4 5" key="1">
    <citation type="submission" date="2016-03" db="EMBL/GenBank/DDBJ databases">
        <title>Draft Genome Assembly of Pseudomonas putida strain CBF10-2.</title>
        <authorList>
            <person name="Iyer R.S."/>
            <person name="Damania A."/>
        </authorList>
    </citation>
    <scope>NUCLEOTIDE SEQUENCE [LARGE SCALE GENOMIC DNA]</scope>
    <source>
        <strain evidence="4 5">CBF10-2</strain>
    </source>
</reference>
<organism evidence="4 5">
    <name type="scientific">Pseudomonas putida</name>
    <name type="common">Arthrobacter siderocapsulatus</name>
    <dbReference type="NCBI Taxonomy" id="303"/>
    <lineage>
        <taxon>Bacteria</taxon>
        <taxon>Pseudomonadati</taxon>
        <taxon>Pseudomonadota</taxon>
        <taxon>Gammaproteobacteria</taxon>
        <taxon>Pseudomonadales</taxon>
        <taxon>Pseudomonadaceae</taxon>
        <taxon>Pseudomonas</taxon>
    </lineage>
</organism>
<dbReference type="InterPro" id="IPR001633">
    <property type="entry name" value="EAL_dom"/>
</dbReference>
<evidence type="ECO:0000256" key="1">
    <source>
        <dbReference type="PROSITE-ProRule" id="PRU00169"/>
    </source>
</evidence>
<dbReference type="InterPro" id="IPR011006">
    <property type="entry name" value="CheY-like_superfamily"/>
</dbReference>
<dbReference type="InterPro" id="IPR001789">
    <property type="entry name" value="Sig_transdc_resp-reg_receiver"/>
</dbReference>
<dbReference type="GO" id="GO:0071111">
    <property type="term" value="F:cyclic-guanylate-specific phosphodiesterase activity"/>
    <property type="evidence" value="ECO:0007669"/>
    <property type="project" value="InterPro"/>
</dbReference>
<dbReference type="Proteomes" id="UP000077752">
    <property type="component" value="Unassembled WGS sequence"/>
</dbReference>
<dbReference type="SUPFAM" id="SSF52172">
    <property type="entry name" value="CheY-like"/>
    <property type="match status" value="1"/>
</dbReference>
<name>A0A177SAL6_PSEPU</name>
<feature type="domain" description="EAL" evidence="3">
    <location>
        <begin position="134"/>
        <end position="387"/>
    </location>
</feature>
<dbReference type="CDD" id="cd01948">
    <property type="entry name" value="EAL"/>
    <property type="match status" value="1"/>
</dbReference>
<dbReference type="InterPro" id="IPR035919">
    <property type="entry name" value="EAL_sf"/>
</dbReference>
<evidence type="ECO:0000259" key="3">
    <source>
        <dbReference type="PROSITE" id="PS50883"/>
    </source>
</evidence>
<dbReference type="SUPFAM" id="SSF141868">
    <property type="entry name" value="EAL domain-like"/>
    <property type="match status" value="1"/>
</dbReference>
<proteinExistence type="predicted"/>
<feature type="modified residue" description="4-aspartylphosphate" evidence="1">
    <location>
        <position position="50"/>
    </location>
</feature>
<dbReference type="Pfam" id="PF00072">
    <property type="entry name" value="Response_reg"/>
    <property type="match status" value="1"/>
</dbReference>
<dbReference type="Gene3D" id="3.40.50.2300">
    <property type="match status" value="1"/>
</dbReference>
<dbReference type="SMART" id="SM00052">
    <property type="entry name" value="EAL"/>
    <property type="match status" value="1"/>
</dbReference>
<keyword evidence="1" id="KW-0597">Phosphoprotein</keyword>
<dbReference type="InterPro" id="IPR050706">
    <property type="entry name" value="Cyclic-di-GMP_PDE-like"/>
</dbReference>
<feature type="domain" description="Response regulatory" evidence="2">
    <location>
        <begin position="1"/>
        <end position="120"/>
    </location>
</feature>
<gene>
    <name evidence="4" type="ORF">AYO28_02240</name>
</gene>
<dbReference type="SMART" id="SM00448">
    <property type="entry name" value="REC"/>
    <property type="match status" value="1"/>
</dbReference>